<evidence type="ECO:0008006" key="5">
    <source>
        <dbReference type="Google" id="ProtNLM"/>
    </source>
</evidence>
<keyword evidence="2" id="KW-1133">Transmembrane helix</keyword>
<evidence type="ECO:0000313" key="3">
    <source>
        <dbReference type="EMBL" id="SDP71530.1"/>
    </source>
</evidence>
<dbReference type="AlphaFoldDB" id="A0A1H0UZA5"/>
<proteinExistence type="predicted"/>
<accession>A0A1H0UZA5</accession>
<keyword evidence="4" id="KW-1185">Reference proteome</keyword>
<feature type="transmembrane region" description="Helical" evidence="2">
    <location>
        <begin position="6"/>
        <end position="24"/>
    </location>
</feature>
<dbReference type="RefSeq" id="WP_091788608.1">
    <property type="nucleotide sequence ID" value="NZ_LT629711.1"/>
</dbReference>
<dbReference type="EMBL" id="LT629711">
    <property type="protein sequence ID" value="SDP71530.1"/>
    <property type="molecule type" value="Genomic_DNA"/>
</dbReference>
<evidence type="ECO:0000256" key="2">
    <source>
        <dbReference type="SAM" id="Phobius"/>
    </source>
</evidence>
<reference evidence="4" key="1">
    <citation type="submission" date="2016-10" db="EMBL/GenBank/DDBJ databases">
        <authorList>
            <person name="Varghese N."/>
            <person name="Submissions S."/>
        </authorList>
    </citation>
    <scope>NUCLEOTIDE SEQUENCE [LARGE SCALE GENOMIC DNA]</scope>
    <source>
        <strain evidence="4">DSM 22329</strain>
    </source>
</reference>
<evidence type="ECO:0000256" key="1">
    <source>
        <dbReference type="SAM" id="MobiDB-lite"/>
    </source>
</evidence>
<evidence type="ECO:0000313" key="4">
    <source>
        <dbReference type="Proteomes" id="UP000199077"/>
    </source>
</evidence>
<dbReference type="Proteomes" id="UP000199077">
    <property type="component" value="Chromosome I"/>
</dbReference>
<feature type="region of interest" description="Disordered" evidence="1">
    <location>
        <begin position="68"/>
        <end position="98"/>
    </location>
</feature>
<feature type="transmembrane region" description="Helical" evidence="2">
    <location>
        <begin position="31"/>
        <end position="49"/>
    </location>
</feature>
<dbReference type="OrthoDB" id="4870160at2"/>
<dbReference type="InterPro" id="IPR025323">
    <property type="entry name" value="DUF4229"/>
</dbReference>
<dbReference type="STRING" id="443156.SAMN04489867_3580"/>
<name>A0A1H0UZA5_9MICO</name>
<gene>
    <name evidence="3" type="ORF">SAMN04489867_3580</name>
</gene>
<sequence length="98" mass="11210">MLRYSVLRLLIFFGVLSVLWLLGLRDQDQQWMLLVLAALISMVLSYFVLARFREESTAELARRIQRRAEAKQSGAPAAHGVDEDAEDAEDERGPAEYR</sequence>
<organism evidence="3 4">
    <name type="scientific">Pedococcus dokdonensis</name>
    <dbReference type="NCBI Taxonomy" id="443156"/>
    <lineage>
        <taxon>Bacteria</taxon>
        <taxon>Bacillati</taxon>
        <taxon>Actinomycetota</taxon>
        <taxon>Actinomycetes</taxon>
        <taxon>Micrococcales</taxon>
        <taxon>Intrasporangiaceae</taxon>
        <taxon>Pedococcus</taxon>
    </lineage>
</organism>
<protein>
    <recommendedName>
        <fullName evidence="5">DUF4229 domain-containing protein</fullName>
    </recommendedName>
</protein>
<keyword evidence="2" id="KW-0812">Transmembrane</keyword>
<keyword evidence="2" id="KW-0472">Membrane</keyword>
<dbReference type="Pfam" id="PF14012">
    <property type="entry name" value="DUF4229"/>
    <property type="match status" value="1"/>
</dbReference>